<feature type="chain" id="PRO_5036935977" evidence="1">
    <location>
        <begin position="27"/>
        <end position="145"/>
    </location>
</feature>
<proteinExistence type="predicted"/>
<evidence type="ECO:0000313" key="3">
    <source>
        <dbReference type="Proteomes" id="UP000659388"/>
    </source>
</evidence>
<gene>
    <name evidence="2" type="ORF">JL102_14150</name>
</gene>
<dbReference type="EMBL" id="JAESIY010000007">
    <property type="protein sequence ID" value="MBL3657284.1"/>
    <property type="molecule type" value="Genomic_DNA"/>
</dbReference>
<comment type="caution">
    <text evidence="2">The sequence shown here is derived from an EMBL/GenBank/DDBJ whole genome shotgun (WGS) entry which is preliminary data.</text>
</comment>
<sequence>MKRSLVYLASGVLLVLFFLSSGDVLAQGRGKGKNKNKNKDKEYVKEYKSEYKSKHKQQGPPPWAPAHGYRAKTRYVYFKDYDVYYDHERGVYITLSGKGWQVEAKLPDVLEKVNLPAAVKVDIDFDGLDPQKLHKEHLKLYPKGS</sequence>
<dbReference type="Proteomes" id="UP000659388">
    <property type="component" value="Unassembled WGS sequence"/>
</dbReference>
<evidence type="ECO:0000313" key="2">
    <source>
        <dbReference type="EMBL" id="MBL3657284.1"/>
    </source>
</evidence>
<accession>A0A937F9W0</accession>
<name>A0A937F9W0_9BACT</name>
<feature type="signal peptide" evidence="1">
    <location>
        <begin position="1"/>
        <end position="26"/>
    </location>
</feature>
<dbReference type="AlphaFoldDB" id="A0A937F9W0"/>
<organism evidence="2 3">
    <name type="scientific">Fulvivirga sediminis</name>
    <dbReference type="NCBI Taxonomy" id="2803949"/>
    <lineage>
        <taxon>Bacteria</taxon>
        <taxon>Pseudomonadati</taxon>
        <taxon>Bacteroidota</taxon>
        <taxon>Cytophagia</taxon>
        <taxon>Cytophagales</taxon>
        <taxon>Fulvivirgaceae</taxon>
        <taxon>Fulvivirga</taxon>
    </lineage>
</organism>
<protein>
    <submittedName>
        <fullName evidence="2">Uncharacterized protein</fullName>
    </submittedName>
</protein>
<keyword evidence="3" id="KW-1185">Reference proteome</keyword>
<reference evidence="2" key="1">
    <citation type="submission" date="2021-01" db="EMBL/GenBank/DDBJ databases">
        <title>Fulvivirga kasyanovii gen. nov., sp nov., a novel member of the phylum Bacteroidetes isolated from seawater in a mussel farm.</title>
        <authorList>
            <person name="Zhao L.-H."/>
            <person name="Wang Z.-J."/>
        </authorList>
    </citation>
    <scope>NUCLEOTIDE SEQUENCE</scope>
    <source>
        <strain evidence="2">2943</strain>
    </source>
</reference>
<keyword evidence="1" id="KW-0732">Signal</keyword>
<evidence type="ECO:0000256" key="1">
    <source>
        <dbReference type="SAM" id="SignalP"/>
    </source>
</evidence>
<dbReference type="RefSeq" id="WP_202245065.1">
    <property type="nucleotide sequence ID" value="NZ_JAESIY010000007.1"/>
</dbReference>